<accession>A0ACD4NW06</accession>
<dbReference type="Proteomes" id="UP001163223">
    <property type="component" value="Chromosome"/>
</dbReference>
<evidence type="ECO:0000313" key="1">
    <source>
        <dbReference type="EMBL" id="WAJ31171.1"/>
    </source>
</evidence>
<dbReference type="EMBL" id="CP113520">
    <property type="protein sequence ID" value="WAJ31171.1"/>
    <property type="molecule type" value="Genomic_DNA"/>
</dbReference>
<evidence type="ECO:0000313" key="2">
    <source>
        <dbReference type="Proteomes" id="UP001163223"/>
    </source>
</evidence>
<reference evidence="1" key="1">
    <citation type="submission" date="2022-11" db="EMBL/GenBank/DDBJ databases">
        <title>beta-Carotene-producing bacterium, Jeongeuplla avenae sp. nov., alleviates the salt stress of Arabidopsis seedlings.</title>
        <authorList>
            <person name="Jiang L."/>
            <person name="Lee J."/>
        </authorList>
    </citation>
    <scope>NUCLEOTIDE SEQUENCE</scope>
    <source>
        <strain evidence="1">DY_R2A_6</strain>
    </source>
</reference>
<name>A0ACD4NW06_9HYPH</name>
<organism evidence="1 2">
    <name type="scientific">Antarcticirhabdus aurantiaca</name>
    <dbReference type="NCBI Taxonomy" id="2606717"/>
    <lineage>
        <taxon>Bacteria</taxon>
        <taxon>Pseudomonadati</taxon>
        <taxon>Pseudomonadota</taxon>
        <taxon>Alphaproteobacteria</taxon>
        <taxon>Hyphomicrobiales</taxon>
        <taxon>Aurantimonadaceae</taxon>
        <taxon>Antarcticirhabdus</taxon>
    </lineage>
</organism>
<protein>
    <submittedName>
        <fullName evidence="1">Uncharacterized protein</fullName>
    </submittedName>
</protein>
<keyword evidence="2" id="KW-1185">Reference proteome</keyword>
<proteinExistence type="predicted"/>
<sequence>MSKQPETFTEAADMLIDWNERAAAFIKKCRDYWDENEDPDWVEISFDRRELDLFMRNQESAKEGLRLLRAFVAEKEAAE</sequence>
<gene>
    <name evidence="1" type="ORF">OXU80_13610</name>
</gene>